<evidence type="ECO:0000256" key="2">
    <source>
        <dbReference type="ARBA" id="ARBA00022692"/>
    </source>
</evidence>
<keyword evidence="8" id="KW-1185">Reference proteome</keyword>
<dbReference type="EMBL" id="CVMT01000002">
    <property type="protein sequence ID" value="CRG86246.1"/>
    <property type="molecule type" value="Genomic_DNA"/>
</dbReference>
<evidence type="ECO:0008006" key="9">
    <source>
        <dbReference type="Google" id="ProtNLM"/>
    </source>
</evidence>
<dbReference type="AlphaFoldDB" id="A0A0U1LU02"/>
<dbReference type="STRING" id="28573.A0A0U1LU02"/>
<dbReference type="OrthoDB" id="202672at2759"/>
<organism evidence="7 8">
    <name type="scientific">Talaromyces islandicus</name>
    <name type="common">Penicillium islandicum</name>
    <dbReference type="NCBI Taxonomy" id="28573"/>
    <lineage>
        <taxon>Eukaryota</taxon>
        <taxon>Fungi</taxon>
        <taxon>Dikarya</taxon>
        <taxon>Ascomycota</taxon>
        <taxon>Pezizomycotina</taxon>
        <taxon>Eurotiomycetes</taxon>
        <taxon>Eurotiomycetidae</taxon>
        <taxon>Eurotiales</taxon>
        <taxon>Trichocomaceae</taxon>
        <taxon>Talaromyces</taxon>
        <taxon>Talaromyces sect. Islandici</taxon>
    </lineage>
</organism>
<dbReference type="OMA" id="AMGTYIY"/>
<evidence type="ECO:0000256" key="6">
    <source>
        <dbReference type="SAM" id="Phobius"/>
    </source>
</evidence>
<dbReference type="Proteomes" id="UP000054383">
    <property type="component" value="Unassembled WGS sequence"/>
</dbReference>
<keyword evidence="4 6" id="KW-1133">Transmembrane helix</keyword>
<evidence type="ECO:0000256" key="4">
    <source>
        <dbReference type="ARBA" id="ARBA00022989"/>
    </source>
</evidence>
<proteinExistence type="predicted"/>
<protein>
    <recommendedName>
        <fullName evidence="9">Serine palmitoyltransferase small subunit A</fullName>
    </recommendedName>
</protein>
<evidence type="ECO:0000256" key="3">
    <source>
        <dbReference type="ARBA" id="ARBA00022824"/>
    </source>
</evidence>
<evidence type="ECO:0000313" key="8">
    <source>
        <dbReference type="Proteomes" id="UP000054383"/>
    </source>
</evidence>
<evidence type="ECO:0000313" key="7">
    <source>
        <dbReference type="EMBL" id="CRG86246.1"/>
    </source>
</evidence>
<gene>
    <name evidence="7" type="ORF">PISL3812_03249</name>
</gene>
<name>A0A0U1LU02_TALIS</name>
<dbReference type="GO" id="GO:0005789">
    <property type="term" value="C:endoplasmic reticulum membrane"/>
    <property type="evidence" value="ECO:0007669"/>
    <property type="project" value="UniProtKB-SubCell"/>
</dbReference>
<keyword evidence="2 6" id="KW-0812">Transmembrane</keyword>
<dbReference type="InterPro" id="IPR024512">
    <property type="entry name" value="Ser_palmitoyltrfase_ssu-like"/>
</dbReference>
<evidence type="ECO:0000256" key="5">
    <source>
        <dbReference type="ARBA" id="ARBA00023136"/>
    </source>
</evidence>
<keyword evidence="5 6" id="KW-0472">Membrane</keyword>
<dbReference type="Pfam" id="PF11779">
    <property type="entry name" value="SPT_ssu-like"/>
    <property type="match status" value="1"/>
</dbReference>
<evidence type="ECO:0000256" key="1">
    <source>
        <dbReference type="ARBA" id="ARBA00004477"/>
    </source>
</evidence>
<sequence>MSQATATSSSSPLTSFVRWLRLKNYQYEVTFALYMLTPTEKFILNFFVLGLMTLLITAAYIYLPDHVASIYGHVHYYLTADVSMIQDYIPSASSVLKGAGASSTANINLVYETVKAPVATALGEL</sequence>
<comment type="subcellular location">
    <subcellularLocation>
        <location evidence="1">Endoplasmic reticulum membrane</location>
        <topology evidence="1">Multi-pass membrane protein</topology>
    </subcellularLocation>
</comment>
<feature type="transmembrane region" description="Helical" evidence="6">
    <location>
        <begin position="42"/>
        <end position="63"/>
    </location>
</feature>
<reference evidence="7 8" key="1">
    <citation type="submission" date="2015-04" db="EMBL/GenBank/DDBJ databases">
        <authorList>
            <person name="Syromyatnikov M.Y."/>
            <person name="Popov V.N."/>
        </authorList>
    </citation>
    <scope>NUCLEOTIDE SEQUENCE [LARGE SCALE GENOMIC DNA]</scope>
    <source>
        <strain evidence="7">WF-38-12</strain>
    </source>
</reference>
<accession>A0A0U1LU02</accession>
<keyword evidence="3" id="KW-0256">Endoplasmic reticulum</keyword>